<dbReference type="InterPro" id="IPR039057">
    <property type="entry name" value="Spo22/ZIP4"/>
</dbReference>
<dbReference type="PANTHER" id="PTHR40375">
    <property type="entry name" value="SPORULATION-SPECIFIC PROTEIN 22"/>
    <property type="match status" value="1"/>
</dbReference>
<dbReference type="InterPro" id="IPR011990">
    <property type="entry name" value="TPR-like_helical_dom_sf"/>
</dbReference>
<reference evidence="3 4" key="1">
    <citation type="submission" date="2019-02" db="EMBL/GenBank/DDBJ databases">
        <title>Genome sequencing of the rare red list fungi Phlebia centrifuga.</title>
        <authorList>
            <person name="Buettner E."/>
            <person name="Kellner H."/>
        </authorList>
    </citation>
    <scope>NUCLEOTIDE SEQUENCE [LARGE SCALE GENOMIC DNA]</scope>
    <source>
        <strain evidence="3 4">DSM 108282</strain>
    </source>
</reference>
<name>A0A4S4KGM9_9APHY</name>
<sequence length="732" mass="82001">MEAAWREGNDGVADFMLQKITGMMVGFWTFQELTECTDNDQRLPLLLPRDRESLASKLLEIGKAVLKSAHQTEPGAARGKYQTAVKWIQKAFAVIEQSEDVGAAPTLGNLKRSILRCLARAYFMSSSVEPGNLDRAEASLNELIDTIDSAADRKSPEHQQLRWMRVAVLKRRKAAESQLLDAFQSIIDHMDFSEECVTEVLQELRTLTQYHILVTSVHRHALQKALEAENDNHGRAMQNIETAFACFNQAEYELPKIQTTACLTLLWQFGNRHYNAKRWTEAAGWFLCGTNQVLASMARASHAKCFRKAALCYIQHGDFAAASAVLRRCPGNEATTYYVVLLTAVRQGLQDPAIKAVRDMVKAPDFDRKMLLLATQLANESDMKPLLLSVLEALLETLANQETHEIHTEAITLIRCIVRLVVKLMGEPGANSSILVPTLIGHLNTAKTLIESFHATKRSTIIAKDVSWLWRTAYNCAVQGCAEWENSEEAVSDLFDIARNLLEVFCASALTDVDPELYVYLTNASFAAVSGKVFALRRRLTHTTAESSVLADISEDIATCTKRIQKVLDGNKLSIEDVDRARSFIHLLRVFDTEVSCLMKDWKHLLESIQQVVQSDPGGMDTFEAIADILWAEKDCPVEVLFAALEAILHASLDRMSLSVEKFARWLRAISTILLARNSTSDRTKAVGYVEQAVAVLEEHSQNLQQEMENVYPMDERQWLLGTSYNTGIECL</sequence>
<evidence type="ECO:0000313" key="3">
    <source>
        <dbReference type="EMBL" id="THG97385.1"/>
    </source>
</evidence>
<dbReference type="EMBL" id="SGPJ01000171">
    <property type="protein sequence ID" value="THG97385.1"/>
    <property type="molecule type" value="Genomic_DNA"/>
</dbReference>
<dbReference type="Pfam" id="PF08631">
    <property type="entry name" value="SPO22"/>
    <property type="match status" value="1"/>
</dbReference>
<dbReference type="GO" id="GO:0051321">
    <property type="term" value="P:meiotic cell cycle"/>
    <property type="evidence" value="ECO:0007669"/>
    <property type="project" value="UniProtKB-KW"/>
</dbReference>
<comment type="caution">
    <text evidence="3">The sequence shown here is derived from an EMBL/GenBank/DDBJ whole genome shotgun (WGS) entry which is preliminary data.</text>
</comment>
<evidence type="ECO:0000313" key="4">
    <source>
        <dbReference type="Proteomes" id="UP000309038"/>
    </source>
</evidence>
<gene>
    <name evidence="3" type="ORF">EW026_g4602</name>
</gene>
<dbReference type="PANTHER" id="PTHR40375:SF2">
    <property type="entry name" value="SPORULATION-SPECIFIC PROTEIN 22"/>
    <property type="match status" value="1"/>
</dbReference>
<dbReference type="AlphaFoldDB" id="A0A4S4KGM9"/>
<keyword evidence="4" id="KW-1185">Reference proteome</keyword>
<evidence type="ECO:0000256" key="2">
    <source>
        <dbReference type="ARBA" id="ARBA00031845"/>
    </source>
</evidence>
<dbReference type="InterPro" id="IPR013940">
    <property type="entry name" value="Spo22/ZIP4/TEX11"/>
</dbReference>
<evidence type="ECO:0000256" key="1">
    <source>
        <dbReference type="ARBA" id="ARBA00023254"/>
    </source>
</evidence>
<accession>A0A4S4KGM9</accession>
<dbReference type="GO" id="GO:0090173">
    <property type="term" value="P:regulation of synaptonemal complex assembly"/>
    <property type="evidence" value="ECO:0007669"/>
    <property type="project" value="InterPro"/>
</dbReference>
<organism evidence="3 4">
    <name type="scientific">Hermanssonia centrifuga</name>
    <dbReference type="NCBI Taxonomy" id="98765"/>
    <lineage>
        <taxon>Eukaryota</taxon>
        <taxon>Fungi</taxon>
        <taxon>Dikarya</taxon>
        <taxon>Basidiomycota</taxon>
        <taxon>Agaricomycotina</taxon>
        <taxon>Agaricomycetes</taxon>
        <taxon>Polyporales</taxon>
        <taxon>Meruliaceae</taxon>
        <taxon>Hermanssonia</taxon>
    </lineage>
</organism>
<dbReference type="Proteomes" id="UP000309038">
    <property type="component" value="Unassembled WGS sequence"/>
</dbReference>
<proteinExistence type="predicted"/>
<dbReference type="Gene3D" id="1.25.40.10">
    <property type="entry name" value="Tetratricopeptide repeat domain"/>
    <property type="match status" value="1"/>
</dbReference>
<protein>
    <recommendedName>
        <fullName evidence="2">Protein ZIP4 homolog</fullName>
    </recommendedName>
</protein>
<keyword evidence="1" id="KW-0469">Meiosis</keyword>